<name>A0A0M4E7E6_DROBS</name>
<dbReference type="OrthoDB" id="1933874at2759"/>
<dbReference type="Proteomes" id="UP000494163">
    <property type="component" value="Chromosome 2L"/>
</dbReference>
<organism evidence="1 2">
    <name type="scientific">Drosophila busckii</name>
    <name type="common">Fruit fly</name>
    <dbReference type="NCBI Taxonomy" id="30019"/>
    <lineage>
        <taxon>Eukaryota</taxon>
        <taxon>Metazoa</taxon>
        <taxon>Ecdysozoa</taxon>
        <taxon>Arthropoda</taxon>
        <taxon>Hexapoda</taxon>
        <taxon>Insecta</taxon>
        <taxon>Pterygota</taxon>
        <taxon>Neoptera</taxon>
        <taxon>Endopterygota</taxon>
        <taxon>Diptera</taxon>
        <taxon>Brachycera</taxon>
        <taxon>Muscomorpha</taxon>
        <taxon>Ephydroidea</taxon>
        <taxon>Drosophilidae</taxon>
        <taxon>Drosophila</taxon>
    </lineage>
</organism>
<dbReference type="AlphaFoldDB" id="A0A0M4E7E6"/>
<evidence type="ECO:0000313" key="1">
    <source>
        <dbReference type="EMBL" id="ALC38677.1"/>
    </source>
</evidence>
<sequence>MDRNPPPPPLDPAQPVLYIEHCRIINGYRQRAIELHVSLSEALKAMKPQMLLQLRLNDDGNPRPGSFEVAIAEHPTEAPCQRQLLWTGLTRVPTAAKVPQVDDLIAPACAALKLRYSRAGSSQLNLVRTSDPEINKILRKETRRSQSD</sequence>
<evidence type="ECO:0000313" key="2">
    <source>
        <dbReference type="Proteomes" id="UP000494163"/>
    </source>
</evidence>
<dbReference type="STRING" id="30019.A0A0M4E7E6"/>
<proteinExistence type="predicted"/>
<dbReference type="GO" id="GO:0005794">
    <property type="term" value="C:Golgi apparatus"/>
    <property type="evidence" value="ECO:0007669"/>
    <property type="project" value="TreeGrafter"/>
</dbReference>
<keyword evidence="2" id="KW-1185">Reference proteome</keyword>
<dbReference type="OMA" id="RINDKGP"/>
<dbReference type="PANTHER" id="PTHR33638">
    <property type="entry name" value="SELENOPROTEIN H"/>
    <property type="match status" value="1"/>
</dbReference>
<reference evidence="1 2" key="1">
    <citation type="submission" date="2015-08" db="EMBL/GenBank/DDBJ databases">
        <title>Ancestral chromatin configuration constrains chromatin evolution on differentiating sex chromosomes in Drosophila.</title>
        <authorList>
            <person name="Zhou Q."/>
            <person name="Bachtrog D."/>
        </authorList>
    </citation>
    <scope>NUCLEOTIDE SEQUENCE [LARGE SCALE GENOMIC DNA]</scope>
    <source>
        <tissue evidence="1">Whole larvae</tissue>
    </source>
</reference>
<protein>
    <submittedName>
        <fullName evidence="1">CG15147</fullName>
    </submittedName>
</protein>
<accession>A0A0M4E7E6</accession>
<dbReference type="InterPro" id="IPR052674">
    <property type="entry name" value="SelWTH-like"/>
</dbReference>
<dbReference type="PANTHER" id="PTHR33638:SF1">
    <property type="entry name" value="SELENOPROTEIN H"/>
    <property type="match status" value="1"/>
</dbReference>
<dbReference type="EMBL" id="CP012523">
    <property type="protein sequence ID" value="ALC38677.1"/>
    <property type="molecule type" value="Genomic_DNA"/>
</dbReference>
<gene>
    <name evidence="1" type="ORF">Dbus_chr2Lg762</name>
</gene>